<dbReference type="PROSITE" id="PS50082">
    <property type="entry name" value="WD_REPEATS_2"/>
    <property type="match status" value="4"/>
</dbReference>
<feature type="repeat" description="WD" evidence="7">
    <location>
        <begin position="279"/>
        <end position="320"/>
    </location>
</feature>
<dbReference type="InterPro" id="IPR001680">
    <property type="entry name" value="WD40_rpt"/>
</dbReference>
<dbReference type="SUPFAM" id="SSF50978">
    <property type="entry name" value="WD40 repeat-like"/>
    <property type="match status" value="1"/>
</dbReference>
<evidence type="ECO:0000256" key="4">
    <source>
        <dbReference type="ARBA" id="ARBA00022737"/>
    </source>
</evidence>
<feature type="repeat" description="WD" evidence="7">
    <location>
        <begin position="235"/>
        <end position="267"/>
    </location>
</feature>
<reference evidence="9 10" key="2">
    <citation type="submission" date="2018-11" db="EMBL/GenBank/DDBJ databases">
        <authorList>
            <consortium name="Pathogen Informatics"/>
        </authorList>
    </citation>
    <scope>NUCLEOTIDE SEQUENCE [LARGE SCALE GENOMIC DNA]</scope>
</reference>
<evidence type="ECO:0000256" key="6">
    <source>
        <dbReference type="ARBA" id="ARBA00029851"/>
    </source>
</evidence>
<reference evidence="11" key="1">
    <citation type="submission" date="2016-06" db="UniProtKB">
        <authorList>
            <consortium name="WormBaseParasite"/>
        </authorList>
    </citation>
    <scope>IDENTIFICATION</scope>
</reference>
<evidence type="ECO:0000259" key="8">
    <source>
        <dbReference type="Pfam" id="PF16699"/>
    </source>
</evidence>
<name>A0A183INQ6_9BILA</name>
<comment type="subcellular location">
    <subcellularLocation>
        <location evidence="1">Nucleus</location>
    </subcellularLocation>
</comment>
<protein>
    <recommendedName>
        <fullName evidence="6">Cleavage stimulation factor 50 kDa subunit</fullName>
    </recommendedName>
</protein>
<dbReference type="AlphaFoldDB" id="A0A183INQ6"/>
<feature type="repeat" description="WD" evidence="7">
    <location>
        <begin position="146"/>
        <end position="187"/>
    </location>
</feature>
<dbReference type="InterPro" id="IPR019775">
    <property type="entry name" value="WD40_repeat_CS"/>
</dbReference>
<dbReference type="InterPro" id="IPR020472">
    <property type="entry name" value="WD40_PAC1"/>
</dbReference>
<dbReference type="PANTHER" id="PTHR44133">
    <property type="entry name" value="CLEAVAGE STIMULATION FACTOR SUBUNIT 1"/>
    <property type="match status" value="1"/>
</dbReference>
<keyword evidence="10" id="KW-1185">Reference proteome</keyword>
<dbReference type="SMART" id="SM00320">
    <property type="entry name" value="WD40"/>
    <property type="match status" value="5"/>
</dbReference>
<organism evidence="11">
    <name type="scientific">Soboliphyme baturini</name>
    <dbReference type="NCBI Taxonomy" id="241478"/>
    <lineage>
        <taxon>Eukaryota</taxon>
        <taxon>Metazoa</taxon>
        <taxon>Ecdysozoa</taxon>
        <taxon>Nematoda</taxon>
        <taxon>Enoplea</taxon>
        <taxon>Dorylaimia</taxon>
        <taxon>Dioctophymatida</taxon>
        <taxon>Dioctophymatoidea</taxon>
        <taxon>Soboliphymatidae</taxon>
        <taxon>Soboliphyme</taxon>
    </lineage>
</organism>
<dbReference type="PANTHER" id="PTHR44133:SF2">
    <property type="entry name" value="CLEAVAGE STIMULATION FACTOR SUBUNIT 1"/>
    <property type="match status" value="1"/>
</dbReference>
<evidence type="ECO:0000256" key="1">
    <source>
        <dbReference type="ARBA" id="ARBA00004123"/>
    </source>
</evidence>
<dbReference type="InterPro" id="IPR044633">
    <property type="entry name" value="CstF1-like"/>
</dbReference>
<evidence type="ECO:0000256" key="7">
    <source>
        <dbReference type="PROSITE-ProRule" id="PRU00221"/>
    </source>
</evidence>
<evidence type="ECO:0000313" key="9">
    <source>
        <dbReference type="EMBL" id="VDP06734.1"/>
    </source>
</evidence>
<dbReference type="GO" id="GO:0005848">
    <property type="term" value="C:mRNA cleavage stimulating factor complex"/>
    <property type="evidence" value="ECO:0007669"/>
    <property type="project" value="InterPro"/>
</dbReference>
<dbReference type="InterPro" id="IPR038184">
    <property type="entry name" value="CSTF1_dimer_sf"/>
</dbReference>
<keyword evidence="2 7" id="KW-0853">WD repeat</keyword>
<feature type="repeat" description="WD" evidence="7">
    <location>
        <begin position="101"/>
        <end position="135"/>
    </location>
</feature>
<dbReference type="PROSITE" id="PS50294">
    <property type="entry name" value="WD_REPEATS_REGION"/>
    <property type="match status" value="3"/>
</dbReference>
<dbReference type="Pfam" id="PF16699">
    <property type="entry name" value="CSTF1_dimer"/>
    <property type="match status" value="1"/>
</dbReference>
<dbReference type="WBParaSite" id="SBAD_0000546801-mRNA-1">
    <property type="protein sequence ID" value="SBAD_0000546801-mRNA-1"/>
    <property type="gene ID" value="SBAD_0000546801"/>
</dbReference>
<dbReference type="Pfam" id="PF00400">
    <property type="entry name" value="WD40"/>
    <property type="match status" value="5"/>
</dbReference>
<dbReference type="CDD" id="cd00200">
    <property type="entry name" value="WD40"/>
    <property type="match status" value="1"/>
</dbReference>
<dbReference type="Gene3D" id="1.20.960.50">
    <property type="entry name" value="Cleavage stimulation factor subunit 1, dimerisation domain"/>
    <property type="match status" value="1"/>
</dbReference>
<keyword evidence="3" id="KW-0507">mRNA processing</keyword>
<dbReference type="GO" id="GO:0003723">
    <property type="term" value="F:RNA binding"/>
    <property type="evidence" value="ECO:0007669"/>
    <property type="project" value="TreeGrafter"/>
</dbReference>
<evidence type="ECO:0000313" key="10">
    <source>
        <dbReference type="Proteomes" id="UP000270296"/>
    </source>
</evidence>
<keyword evidence="5" id="KW-0539">Nucleus</keyword>
<dbReference type="PRINTS" id="PR00320">
    <property type="entry name" value="GPROTEINBRPT"/>
</dbReference>
<dbReference type="Gene3D" id="2.130.10.10">
    <property type="entry name" value="YVTN repeat-like/Quinoprotein amine dehydrogenase"/>
    <property type="match status" value="1"/>
</dbReference>
<dbReference type="FunFam" id="2.130.10.10:FF:001234">
    <property type="entry name" value="Predicted protein"/>
    <property type="match status" value="1"/>
</dbReference>
<dbReference type="OrthoDB" id="14421at2759"/>
<sequence length="387" mass="43578">MNPVKNREYMYQLIISQLYYDNHQQLAINLGKAVNECRPCPPSDKLYRMISAFEKIENAENKDKDQNQFLNESPSTGLDMEYDAYILPTTPEPALYETIFITSHKEACRACAFNDDGSLVASGSADASIKIMDVERMIARENLPPEMEQSNEVKCLAFHPREQILASGSQDSTLKFFDFTKSSVKRAFKTVFEVEPVRCLSFHPTGDFILVGTNHPTLRIYDVETIQSFVTKVPTDQHCGSITDVHYASSGRCFVSASKDGSIKIWDGVSCRCINTFQRAHDGAQICSVVFTRNGKYILSSGKDNILKLWELSTNRCLIAYTGAGATGQQEHRIQAAFNHTEDYGKWLSEVIGRQCINFQFSVLIIEKYTSKVFCISLVRNKGINNA</sequence>
<dbReference type="PROSITE" id="PS00678">
    <property type="entry name" value="WD_REPEATS_1"/>
    <property type="match status" value="1"/>
</dbReference>
<feature type="domain" description="Cleavage stimulation factor subunit 1 dimerisation" evidence="8">
    <location>
        <begin position="3"/>
        <end position="53"/>
    </location>
</feature>
<dbReference type="Proteomes" id="UP000270296">
    <property type="component" value="Unassembled WGS sequence"/>
</dbReference>
<evidence type="ECO:0000256" key="3">
    <source>
        <dbReference type="ARBA" id="ARBA00022664"/>
    </source>
</evidence>
<keyword evidence="4" id="KW-0677">Repeat</keyword>
<proteinExistence type="predicted"/>
<dbReference type="EMBL" id="UZAM01008864">
    <property type="protein sequence ID" value="VDP06734.1"/>
    <property type="molecule type" value="Genomic_DNA"/>
</dbReference>
<dbReference type="InterPro" id="IPR036322">
    <property type="entry name" value="WD40_repeat_dom_sf"/>
</dbReference>
<evidence type="ECO:0000256" key="5">
    <source>
        <dbReference type="ARBA" id="ARBA00023242"/>
    </source>
</evidence>
<evidence type="ECO:0000256" key="2">
    <source>
        <dbReference type="ARBA" id="ARBA00022574"/>
    </source>
</evidence>
<dbReference type="InterPro" id="IPR032028">
    <property type="entry name" value="CSTF1_dimer"/>
</dbReference>
<accession>A0A183INQ6</accession>
<dbReference type="InterPro" id="IPR015943">
    <property type="entry name" value="WD40/YVTN_repeat-like_dom_sf"/>
</dbReference>
<gene>
    <name evidence="9" type="ORF">SBAD_LOCUS5252</name>
</gene>
<evidence type="ECO:0000313" key="11">
    <source>
        <dbReference type="WBParaSite" id="SBAD_0000546801-mRNA-1"/>
    </source>
</evidence>
<dbReference type="GO" id="GO:0031124">
    <property type="term" value="P:mRNA 3'-end processing"/>
    <property type="evidence" value="ECO:0007669"/>
    <property type="project" value="InterPro"/>
</dbReference>